<proteinExistence type="predicted"/>
<dbReference type="EMBL" id="JBHUOV010000002">
    <property type="protein sequence ID" value="MFD2823522.1"/>
    <property type="molecule type" value="Genomic_DNA"/>
</dbReference>
<evidence type="ECO:0000313" key="2">
    <source>
        <dbReference type="Proteomes" id="UP001597533"/>
    </source>
</evidence>
<comment type="caution">
    <text evidence="1">The sequence shown here is derived from an EMBL/GenBank/DDBJ whole genome shotgun (WGS) entry which is preliminary data.</text>
</comment>
<dbReference type="RefSeq" id="WP_183487511.1">
    <property type="nucleotide sequence ID" value="NZ_JBHUOV010000002.1"/>
</dbReference>
<keyword evidence="2" id="KW-1185">Reference proteome</keyword>
<dbReference type="Proteomes" id="UP001597533">
    <property type="component" value="Unassembled WGS sequence"/>
</dbReference>
<reference evidence="2" key="1">
    <citation type="journal article" date="2019" name="Int. J. Syst. Evol. Microbiol.">
        <title>The Global Catalogue of Microorganisms (GCM) 10K type strain sequencing project: providing services to taxonomists for standard genome sequencing and annotation.</title>
        <authorList>
            <consortium name="The Broad Institute Genomics Platform"/>
            <consortium name="The Broad Institute Genome Sequencing Center for Infectious Disease"/>
            <person name="Wu L."/>
            <person name="Ma J."/>
        </authorList>
    </citation>
    <scope>NUCLEOTIDE SEQUENCE [LARGE SCALE GENOMIC DNA]</scope>
    <source>
        <strain evidence="2">KCTC 32141</strain>
    </source>
</reference>
<protein>
    <submittedName>
        <fullName evidence="1">Uncharacterized protein</fullName>
    </submittedName>
</protein>
<evidence type="ECO:0000313" key="1">
    <source>
        <dbReference type="EMBL" id="MFD2823522.1"/>
    </source>
</evidence>
<gene>
    <name evidence="1" type="ORF">ACFS5M_07570</name>
</gene>
<sequence>MGQVKQWMFDKEHEDDLKDFLSQLMDRSELEGAIEGITKFLLDKGFNSLSDKQKYVLENFAENYASDHECERCGNGNVAELTDHIYISENSLCPMCEYDREKFMRD</sequence>
<organism evidence="1 2">
    <name type="scientific">Lacinutrix iliipiscaria</name>
    <dbReference type="NCBI Taxonomy" id="1230532"/>
    <lineage>
        <taxon>Bacteria</taxon>
        <taxon>Pseudomonadati</taxon>
        <taxon>Bacteroidota</taxon>
        <taxon>Flavobacteriia</taxon>
        <taxon>Flavobacteriales</taxon>
        <taxon>Flavobacteriaceae</taxon>
        <taxon>Lacinutrix</taxon>
    </lineage>
</organism>
<name>A0ABW5WNU5_9FLAO</name>
<accession>A0ABW5WNU5</accession>